<evidence type="ECO:0000313" key="3">
    <source>
        <dbReference type="EMBL" id="WAS98081.1"/>
    </source>
</evidence>
<feature type="signal peptide" evidence="2">
    <location>
        <begin position="1"/>
        <end position="21"/>
    </location>
</feature>
<feature type="region of interest" description="Disordered" evidence="1">
    <location>
        <begin position="28"/>
        <end position="63"/>
    </location>
</feature>
<gene>
    <name evidence="3" type="ORF">O0S08_18235</name>
</gene>
<feature type="compositionally biased region" description="Low complexity" evidence="1">
    <location>
        <begin position="31"/>
        <end position="47"/>
    </location>
</feature>
<name>A0ABY7HFL5_9BACT</name>
<organism evidence="3 4">
    <name type="scientific">Nannocystis punicea</name>
    <dbReference type="NCBI Taxonomy" id="2995304"/>
    <lineage>
        <taxon>Bacteria</taxon>
        <taxon>Pseudomonadati</taxon>
        <taxon>Myxococcota</taxon>
        <taxon>Polyangia</taxon>
        <taxon>Nannocystales</taxon>
        <taxon>Nannocystaceae</taxon>
        <taxon>Nannocystis</taxon>
    </lineage>
</organism>
<evidence type="ECO:0000256" key="2">
    <source>
        <dbReference type="SAM" id="SignalP"/>
    </source>
</evidence>
<dbReference type="Proteomes" id="UP001164459">
    <property type="component" value="Chromosome"/>
</dbReference>
<evidence type="ECO:0000313" key="4">
    <source>
        <dbReference type="Proteomes" id="UP001164459"/>
    </source>
</evidence>
<accession>A0ABY7HFL5</accession>
<dbReference type="NCBIfam" id="NF040941">
    <property type="entry name" value="GGGWT_bact"/>
    <property type="match status" value="1"/>
</dbReference>
<reference evidence="3" key="1">
    <citation type="submission" date="2022-11" db="EMBL/GenBank/DDBJ databases">
        <title>Minimal conservation of predation-associated metabolite biosynthetic gene clusters underscores biosynthetic potential of Myxococcota including descriptions for ten novel species: Archangium lansinium sp. nov., Myxococcus landrumus sp. nov., Nannocystis bai.</title>
        <authorList>
            <person name="Ahearne A."/>
            <person name="Stevens C."/>
            <person name="Dowd S."/>
        </authorList>
    </citation>
    <scope>NUCLEOTIDE SEQUENCE</scope>
    <source>
        <strain evidence="3">Fl3</strain>
    </source>
</reference>
<keyword evidence="4" id="KW-1185">Reference proteome</keyword>
<protein>
    <submittedName>
        <fullName evidence="3">Fibrinogen-like YCDxxxxGGGW domain-containing protein</fullName>
    </submittedName>
</protein>
<dbReference type="EMBL" id="CP114040">
    <property type="protein sequence ID" value="WAS98081.1"/>
    <property type="molecule type" value="Genomic_DNA"/>
</dbReference>
<proteinExistence type="predicted"/>
<dbReference type="InterPro" id="IPR036056">
    <property type="entry name" value="Fibrinogen-like_C"/>
</dbReference>
<sequence>MRTASRLSLSLSATLALPACLDPYDAAESSGTVTGDTDPTDTTGVPGQSASDPTEAPPVTTADPVCGDGFVDADEQCDLGPANADDADCTASCRNATCGDGLVNPAAEECDAGPDNADDGDCTLGCRLGVCGDGLLKAGEVCDDGVNDGSYGSCAVDCSAAAPGCGDGQVDPELEDCEDGPDCLPTCKYAHSCLEWLAAVPDAASGVYTIRRDGVMSPIDVWCALEASSDGGGYTFLKVDIAGDMNPSPATASAAEAACADWGMQLLVPRSPAHLDVAYQVATGDNLEPVGGGTVWSGAEYLQVLGIYPTTPGESCTDAPLNQLDCPEWRAGDDAAWYVSDVAVGVGEPDVIGACSGCSMLYQWNQDGSVKSYKALPQPGGYSFRFLCDTGDKLP</sequence>
<evidence type="ECO:0000256" key="1">
    <source>
        <dbReference type="SAM" id="MobiDB-lite"/>
    </source>
</evidence>
<feature type="chain" id="PRO_5045740462" evidence="2">
    <location>
        <begin position="22"/>
        <end position="395"/>
    </location>
</feature>
<keyword evidence="2" id="KW-0732">Signal</keyword>
<dbReference type="SUPFAM" id="SSF56496">
    <property type="entry name" value="Fibrinogen C-terminal domain-like"/>
    <property type="match status" value="1"/>
</dbReference>
<dbReference type="RefSeq" id="WP_269040447.1">
    <property type="nucleotide sequence ID" value="NZ_CP114040.1"/>
</dbReference>